<dbReference type="AlphaFoldDB" id="A0AAE1D755"/>
<evidence type="ECO:0000313" key="2">
    <source>
        <dbReference type="Proteomes" id="UP001283361"/>
    </source>
</evidence>
<sequence>MATNSSGPGSRKPLVIGELLWEMITPRVGWLSGLGRCLGDHSALLDTESDCVYSMWRGRIESHLLSSSIPQGDIFDEL</sequence>
<evidence type="ECO:0000313" key="1">
    <source>
        <dbReference type="EMBL" id="KAK3758908.1"/>
    </source>
</evidence>
<dbReference type="Proteomes" id="UP001283361">
    <property type="component" value="Unassembled WGS sequence"/>
</dbReference>
<reference evidence="1" key="1">
    <citation type="journal article" date="2023" name="G3 (Bethesda)">
        <title>A reference genome for the long-term kleptoplast-retaining sea slug Elysia crispata morphotype clarki.</title>
        <authorList>
            <person name="Eastman K.E."/>
            <person name="Pendleton A.L."/>
            <person name="Shaikh M.A."/>
            <person name="Suttiyut T."/>
            <person name="Ogas R."/>
            <person name="Tomko P."/>
            <person name="Gavelis G."/>
            <person name="Widhalm J.R."/>
            <person name="Wisecaver J.H."/>
        </authorList>
    </citation>
    <scope>NUCLEOTIDE SEQUENCE</scope>
    <source>
        <strain evidence="1">ECLA1</strain>
    </source>
</reference>
<accession>A0AAE1D755</accession>
<comment type="caution">
    <text evidence="1">The sequence shown here is derived from an EMBL/GenBank/DDBJ whole genome shotgun (WGS) entry which is preliminary data.</text>
</comment>
<keyword evidence="2" id="KW-1185">Reference proteome</keyword>
<dbReference type="EMBL" id="JAWDGP010005190">
    <property type="protein sequence ID" value="KAK3758908.1"/>
    <property type="molecule type" value="Genomic_DNA"/>
</dbReference>
<proteinExistence type="predicted"/>
<protein>
    <submittedName>
        <fullName evidence="1">Uncharacterized protein</fullName>
    </submittedName>
</protein>
<gene>
    <name evidence="1" type="ORF">RRG08_033168</name>
</gene>
<name>A0AAE1D755_9GAST</name>
<organism evidence="1 2">
    <name type="scientific">Elysia crispata</name>
    <name type="common">lettuce slug</name>
    <dbReference type="NCBI Taxonomy" id="231223"/>
    <lineage>
        <taxon>Eukaryota</taxon>
        <taxon>Metazoa</taxon>
        <taxon>Spiralia</taxon>
        <taxon>Lophotrochozoa</taxon>
        <taxon>Mollusca</taxon>
        <taxon>Gastropoda</taxon>
        <taxon>Heterobranchia</taxon>
        <taxon>Euthyneura</taxon>
        <taxon>Panpulmonata</taxon>
        <taxon>Sacoglossa</taxon>
        <taxon>Placobranchoidea</taxon>
        <taxon>Plakobranchidae</taxon>
        <taxon>Elysia</taxon>
    </lineage>
</organism>